<dbReference type="Pfam" id="PF05932">
    <property type="entry name" value="CesT"/>
    <property type="match status" value="1"/>
</dbReference>
<keyword evidence="2" id="KW-1185">Reference proteome</keyword>
<dbReference type="OrthoDB" id="8657213at2"/>
<dbReference type="SUPFAM" id="SSF69635">
    <property type="entry name" value="Type III secretory system chaperone-like"/>
    <property type="match status" value="1"/>
</dbReference>
<name>H0F813_9BURK</name>
<gene>
    <name evidence="1" type="ORF">KYC_14557</name>
</gene>
<dbReference type="Gene3D" id="3.30.1460.10">
    <property type="match status" value="1"/>
</dbReference>
<dbReference type="InterPro" id="IPR010261">
    <property type="entry name" value="Tir_chaperone"/>
</dbReference>
<organism evidence="1 2">
    <name type="scientific">Achromobacter arsenitoxydans SY8</name>
    <dbReference type="NCBI Taxonomy" id="477184"/>
    <lineage>
        <taxon>Bacteria</taxon>
        <taxon>Pseudomonadati</taxon>
        <taxon>Pseudomonadota</taxon>
        <taxon>Betaproteobacteria</taxon>
        <taxon>Burkholderiales</taxon>
        <taxon>Alcaligenaceae</taxon>
        <taxon>Achromobacter</taxon>
    </lineage>
</organism>
<reference evidence="1 2" key="1">
    <citation type="journal article" date="2012" name="J. Bacteriol.">
        <title>Genome sequence of the highly efficient arsenite-oxidizing bacterium Achromobacter arsenitoxydans SY8.</title>
        <authorList>
            <person name="Li X."/>
            <person name="Hu Y."/>
            <person name="Gong J."/>
            <person name="Lin Y."/>
            <person name="Johnstone L."/>
            <person name="Rensing C."/>
            <person name="Wang G."/>
        </authorList>
    </citation>
    <scope>NUCLEOTIDE SEQUENCE [LARGE SCALE GENOMIC DNA]</scope>
    <source>
        <strain evidence="1 2">SY8</strain>
    </source>
</reference>
<comment type="caution">
    <text evidence="1">The sequence shown here is derived from an EMBL/GenBank/DDBJ whole genome shotgun (WGS) entry which is preliminary data.</text>
</comment>
<dbReference type="AlphaFoldDB" id="H0F813"/>
<dbReference type="EMBL" id="AGUF01000052">
    <property type="protein sequence ID" value="EHK65446.1"/>
    <property type="molecule type" value="Genomic_DNA"/>
</dbReference>
<evidence type="ECO:0000313" key="2">
    <source>
        <dbReference type="Proteomes" id="UP000003113"/>
    </source>
</evidence>
<evidence type="ECO:0000313" key="1">
    <source>
        <dbReference type="EMBL" id="EHK65446.1"/>
    </source>
</evidence>
<protein>
    <submittedName>
        <fullName evidence="1">Uncharacterized protein</fullName>
    </submittedName>
</protein>
<sequence>MPSPTCLALLQALSQTIGIELSFDERQHCMLMLDDDILISLRCLDDDTLGLYGLLGEFPQPRPAADLMALLSVNLLLMERCGMSVGLDRATDAVLLLERLPVAGVTREDIADRVAQFADQVRKLVGWLRERDDAGGPSGDEMPALSAPHAIAAFGQIV</sequence>
<dbReference type="GO" id="GO:0030254">
    <property type="term" value="P:protein secretion by the type III secretion system"/>
    <property type="evidence" value="ECO:0007669"/>
    <property type="project" value="InterPro"/>
</dbReference>
<dbReference type="Proteomes" id="UP000003113">
    <property type="component" value="Unassembled WGS sequence"/>
</dbReference>
<dbReference type="RefSeq" id="WP_008163441.1">
    <property type="nucleotide sequence ID" value="NZ_AGUF01000052.1"/>
</dbReference>
<proteinExistence type="predicted"/>
<accession>H0F813</accession>
<dbReference type="PATRIC" id="fig|477184.5.peg.2886"/>
<dbReference type="STRING" id="477184.KYC_14557"/>
<dbReference type="eggNOG" id="ENOG5033IR1">
    <property type="taxonomic scope" value="Bacteria"/>
</dbReference>
<dbReference type="CDD" id="cd16364">
    <property type="entry name" value="T3SC_I-like"/>
    <property type="match status" value="1"/>
</dbReference>